<comment type="similarity">
    <text evidence="1">Belongs to the ETF beta-subunit/FixA family.</text>
</comment>
<dbReference type="GO" id="GO:0009055">
    <property type="term" value="F:electron transfer activity"/>
    <property type="evidence" value="ECO:0007669"/>
    <property type="project" value="InterPro"/>
</dbReference>
<dbReference type="InterPro" id="IPR014730">
    <property type="entry name" value="ETF_a/b_N"/>
</dbReference>
<dbReference type="SUPFAM" id="SSF52402">
    <property type="entry name" value="Adenine nucleotide alpha hydrolases-like"/>
    <property type="match status" value="1"/>
</dbReference>
<keyword evidence="4" id="KW-0813">Transport</keyword>
<evidence type="ECO:0000256" key="1">
    <source>
        <dbReference type="ARBA" id="ARBA00007557"/>
    </source>
</evidence>
<dbReference type="Pfam" id="PF01012">
    <property type="entry name" value="ETF"/>
    <property type="match status" value="1"/>
</dbReference>
<dbReference type="PANTHER" id="PTHR21294">
    <property type="entry name" value="ELECTRON TRANSFER FLAVOPROTEIN BETA-SUBUNIT"/>
    <property type="match status" value="1"/>
</dbReference>
<keyword evidence="5" id="KW-0249">Electron transport</keyword>
<dbReference type="SMART" id="SM00893">
    <property type="entry name" value="ETF"/>
    <property type="match status" value="1"/>
</dbReference>
<name>A0A918S744_9HYPH</name>
<dbReference type="Proteomes" id="UP000646579">
    <property type="component" value="Unassembled WGS sequence"/>
</dbReference>
<dbReference type="RefSeq" id="WP_189425792.1">
    <property type="nucleotide sequence ID" value="NZ_BMZE01000002.1"/>
</dbReference>
<dbReference type="PIRSF" id="PIRSF000090">
    <property type="entry name" value="Beta-ETF"/>
    <property type="match status" value="1"/>
</dbReference>
<keyword evidence="11" id="KW-1185">Reference proteome</keyword>
<gene>
    <name evidence="10" type="primary">etfB</name>
    <name evidence="10" type="ORF">GCM10007989_22770</name>
</gene>
<proteinExistence type="inferred from homology"/>
<dbReference type="GO" id="GO:0046395">
    <property type="term" value="P:carboxylic acid catabolic process"/>
    <property type="evidence" value="ECO:0007669"/>
    <property type="project" value="UniProtKB-ARBA"/>
</dbReference>
<dbReference type="AlphaFoldDB" id="A0A918S744"/>
<dbReference type="EMBL" id="BMZE01000002">
    <property type="protein sequence ID" value="GHA26425.1"/>
    <property type="molecule type" value="Genomic_DNA"/>
</dbReference>
<reference evidence="10" key="1">
    <citation type="journal article" date="2014" name="Int. J. Syst. Evol. Microbiol.">
        <title>Complete genome sequence of Corynebacterium casei LMG S-19264T (=DSM 44701T), isolated from a smear-ripened cheese.</title>
        <authorList>
            <consortium name="US DOE Joint Genome Institute (JGI-PGF)"/>
            <person name="Walter F."/>
            <person name="Albersmeier A."/>
            <person name="Kalinowski J."/>
            <person name="Ruckert C."/>
        </authorList>
    </citation>
    <scope>NUCLEOTIDE SEQUENCE</scope>
    <source>
        <strain evidence="10">KCTC 32437</strain>
    </source>
</reference>
<comment type="cofactor">
    <cofactor evidence="8">
        <name>AMP</name>
        <dbReference type="ChEBI" id="CHEBI:456215"/>
    </cofactor>
</comment>
<dbReference type="CDD" id="cd01714">
    <property type="entry name" value="ETF_beta"/>
    <property type="match status" value="1"/>
</dbReference>
<evidence type="ECO:0000259" key="9">
    <source>
        <dbReference type="SMART" id="SM00893"/>
    </source>
</evidence>
<dbReference type="Gene3D" id="3.40.50.620">
    <property type="entry name" value="HUPs"/>
    <property type="match status" value="1"/>
</dbReference>
<evidence type="ECO:0000256" key="6">
    <source>
        <dbReference type="ARBA" id="ARBA00025649"/>
    </source>
</evidence>
<dbReference type="FunFam" id="3.40.50.620:FF:000011">
    <property type="entry name" value="Electron transfer flavoprotein subunit beta"/>
    <property type="match status" value="1"/>
</dbReference>
<feature type="domain" description="Electron transfer flavoprotein alpha/beta-subunit N-terminal" evidence="9">
    <location>
        <begin position="25"/>
        <end position="213"/>
    </location>
</feature>
<sequence>MAGKILVAVKRVVDHNVRIRVKPDGSGVETQGVRMSMNPFCKHAVEAAVALCEAGSAEEVVVVSIGPKGATDAILTGLAMGGHRGILVETDETLETLAIAKILASIVDEEKPDLVLLGKQAVDDDSNHVGQMLAALTDRPQATFASEITWDGDTLTVTREVDYGRAKVSLTLPAVVTADLRLNTPRNAALPMVMKARSKPLSVRPLGDFGIDTAPRLVTEKVSAPPERGGGQAVKSVEELAAIIAEDVAAMEGAS</sequence>
<evidence type="ECO:0000256" key="5">
    <source>
        <dbReference type="ARBA" id="ARBA00022982"/>
    </source>
</evidence>
<evidence type="ECO:0000313" key="11">
    <source>
        <dbReference type="Proteomes" id="UP000646579"/>
    </source>
</evidence>
<evidence type="ECO:0000313" key="10">
    <source>
        <dbReference type="EMBL" id="GHA26425.1"/>
    </source>
</evidence>
<dbReference type="PANTHER" id="PTHR21294:SF8">
    <property type="entry name" value="ELECTRON TRANSFER FLAVOPROTEIN SUBUNIT BETA"/>
    <property type="match status" value="1"/>
</dbReference>
<dbReference type="InterPro" id="IPR014729">
    <property type="entry name" value="Rossmann-like_a/b/a_fold"/>
</dbReference>
<comment type="function">
    <text evidence="6">The electron transfer flavoprotein serves as a specific electron acceptor for other dehydrogenases. It transfers the electrons to the main respiratory chain via ETF-ubiquinone oxidoreductase (ETF dehydrogenase).</text>
</comment>
<dbReference type="InterPro" id="IPR012255">
    <property type="entry name" value="ETF_b"/>
</dbReference>
<comment type="caution">
    <text evidence="10">The sequence shown here is derived from an EMBL/GenBank/DDBJ whole genome shotgun (WGS) entry which is preliminary data.</text>
</comment>
<protein>
    <recommendedName>
        <fullName evidence="3">Electron transfer flavoprotein subunit beta</fullName>
    </recommendedName>
    <alternativeName>
        <fullName evidence="7">Electron transfer flavoprotein small subunit</fullName>
    </alternativeName>
</protein>
<accession>A0A918S744</accession>
<organism evidence="10 11">
    <name type="scientific">Devosia pacifica</name>
    <dbReference type="NCBI Taxonomy" id="1335967"/>
    <lineage>
        <taxon>Bacteria</taxon>
        <taxon>Pseudomonadati</taxon>
        <taxon>Pseudomonadota</taxon>
        <taxon>Alphaproteobacteria</taxon>
        <taxon>Hyphomicrobiales</taxon>
        <taxon>Devosiaceae</taxon>
        <taxon>Devosia</taxon>
    </lineage>
</organism>
<evidence type="ECO:0000256" key="7">
    <source>
        <dbReference type="ARBA" id="ARBA00042002"/>
    </source>
</evidence>
<reference evidence="10" key="2">
    <citation type="submission" date="2020-09" db="EMBL/GenBank/DDBJ databases">
        <authorList>
            <person name="Sun Q."/>
            <person name="Kim S."/>
        </authorList>
    </citation>
    <scope>NUCLEOTIDE SEQUENCE</scope>
    <source>
        <strain evidence="10">KCTC 32437</strain>
    </source>
</reference>
<evidence type="ECO:0000256" key="3">
    <source>
        <dbReference type="ARBA" id="ARBA00016797"/>
    </source>
</evidence>
<dbReference type="InterPro" id="IPR033948">
    <property type="entry name" value="ETF_beta_N"/>
</dbReference>
<evidence type="ECO:0000256" key="8">
    <source>
        <dbReference type="ARBA" id="ARBA00049933"/>
    </source>
</evidence>
<comment type="subunit">
    <text evidence="2">Heterodimer of an alpha and a beta subunit.</text>
</comment>
<evidence type="ECO:0000256" key="2">
    <source>
        <dbReference type="ARBA" id="ARBA00011355"/>
    </source>
</evidence>
<evidence type="ECO:0000256" key="4">
    <source>
        <dbReference type="ARBA" id="ARBA00022448"/>
    </source>
</evidence>